<dbReference type="Proteomes" id="UP000094271">
    <property type="component" value="Unassembled WGS sequence"/>
</dbReference>
<dbReference type="EMBL" id="MEHA01000004">
    <property type="protein sequence ID" value="ODR53618.1"/>
    <property type="molecule type" value="Genomic_DNA"/>
</dbReference>
<evidence type="ECO:0000313" key="2">
    <source>
        <dbReference type="Proteomes" id="UP000094271"/>
    </source>
</evidence>
<evidence type="ECO:0000313" key="1">
    <source>
        <dbReference type="EMBL" id="ODR53618.1"/>
    </source>
</evidence>
<sequence length="351" mass="40927">MIFTEEEEMTYTSLEQRTAQGYLDVFPLFIPEESASVSIEEQKEFYDIMKKLYKLAYDEPQLFVPKLHEDAVPPMLFSGRSDSEQETLTNMKKFRKSVDTLICQMYLMGIGSEYTLNTRQKKILAGLGIADFTKLSPAWEWMAKKEHLERFEQPSRFAHCCFREEYLYAADIFEKAFDNTALGKLKGWMTAHGYKPFQIYNTTASDCKFSLTYANPAWSEETPRGGFEYKIKHTGISMRYEPCCREPWILGVCIPGGMKLYLEHFDEMPEHVQDFVMSRIKRCDGCRYCVQTDKTGKRPFARIAVQYADKKYNLCPYYPGYSFWWTSIDDTLADNIIGLLGFMDKFIGNKK</sequence>
<accession>A0A1E3UL77</accession>
<organism evidence="1 2">
    <name type="scientific">Eisenbergiella tayi</name>
    <dbReference type="NCBI Taxonomy" id="1432052"/>
    <lineage>
        <taxon>Bacteria</taxon>
        <taxon>Bacillati</taxon>
        <taxon>Bacillota</taxon>
        <taxon>Clostridia</taxon>
        <taxon>Lachnospirales</taxon>
        <taxon>Lachnospiraceae</taxon>
        <taxon>Eisenbergiella</taxon>
    </lineage>
</organism>
<proteinExistence type="predicted"/>
<name>A0A1E3UL77_9FIRM</name>
<reference evidence="1 2" key="1">
    <citation type="submission" date="2016-08" db="EMBL/GenBank/DDBJ databases">
        <authorList>
            <person name="Seilhamer J.J."/>
        </authorList>
    </citation>
    <scope>NUCLEOTIDE SEQUENCE [LARGE SCALE GENOMIC DNA]</scope>
    <source>
        <strain evidence="1 2">NML150140-1</strain>
    </source>
</reference>
<dbReference type="AlphaFoldDB" id="A0A1E3UL77"/>
<protein>
    <submittedName>
        <fullName evidence="1">Uncharacterized protein</fullName>
    </submittedName>
</protein>
<comment type="caution">
    <text evidence="1">The sequence shown here is derived from an EMBL/GenBank/DDBJ whole genome shotgun (WGS) entry which is preliminary data.</text>
</comment>
<gene>
    <name evidence="1" type="ORF">BEI59_08020</name>
</gene>